<reference evidence="1 4" key="2">
    <citation type="submission" date="2019-07" db="EMBL/GenBank/DDBJ databases">
        <title>Whole genome shotgun sequence of Halomonas cupida NBRC 102219.</title>
        <authorList>
            <person name="Hosoyama A."/>
            <person name="Uohara A."/>
            <person name="Ohji S."/>
            <person name="Ichikawa N."/>
        </authorList>
    </citation>
    <scope>NUCLEOTIDE SEQUENCE [LARGE SCALE GENOMIC DNA]</scope>
    <source>
        <strain evidence="1 4">NBRC 102219</strain>
    </source>
</reference>
<evidence type="ECO:0008006" key="5">
    <source>
        <dbReference type="Google" id="ProtNLM"/>
    </source>
</evidence>
<dbReference type="RefSeq" id="WP_073436941.1">
    <property type="nucleotide sequence ID" value="NZ_BJXU01000203.1"/>
</dbReference>
<dbReference type="Proteomes" id="UP000184123">
    <property type="component" value="Unassembled WGS sequence"/>
</dbReference>
<protein>
    <recommendedName>
        <fullName evidence="5">Sulfotransferase family protein</fullName>
    </recommendedName>
</protein>
<evidence type="ECO:0000313" key="2">
    <source>
        <dbReference type="EMBL" id="SHM82201.1"/>
    </source>
</evidence>
<dbReference type="SUPFAM" id="SSF52540">
    <property type="entry name" value="P-loop containing nucleoside triphosphate hydrolases"/>
    <property type="match status" value="1"/>
</dbReference>
<name>A0A1M7LVD5_9GAMM</name>
<dbReference type="Gene3D" id="3.40.50.300">
    <property type="entry name" value="P-loop containing nucleotide triphosphate hydrolases"/>
    <property type="match status" value="1"/>
</dbReference>
<dbReference type="EMBL" id="BJXU01000203">
    <property type="protein sequence ID" value="GEN26267.1"/>
    <property type="molecule type" value="Genomic_DNA"/>
</dbReference>
<evidence type="ECO:0000313" key="4">
    <source>
        <dbReference type="Proteomes" id="UP000321726"/>
    </source>
</evidence>
<dbReference type="Proteomes" id="UP000321726">
    <property type="component" value="Unassembled WGS sequence"/>
</dbReference>
<reference evidence="2 3" key="1">
    <citation type="submission" date="2016-11" db="EMBL/GenBank/DDBJ databases">
        <authorList>
            <person name="Jaros S."/>
            <person name="Januszkiewicz K."/>
            <person name="Wedrychowicz H."/>
        </authorList>
    </citation>
    <scope>NUCLEOTIDE SEQUENCE [LARGE SCALE GENOMIC DNA]</scope>
    <source>
        <strain evidence="2 3">DSM 4740</strain>
    </source>
</reference>
<evidence type="ECO:0000313" key="3">
    <source>
        <dbReference type="Proteomes" id="UP000184123"/>
    </source>
</evidence>
<sequence>MIIAHIGSWKTGTTAFQYALRKSKVELERNRIRFVDTREKWFSEEFLPLFRNFVKRYESNRNYAESLEGSIDVFERKVGFEDDLIISWEAALGNPLNPSRETLYHPEATATWFSALNNIAEVKLSLVIRDQVELIQSMYAQEVRKGRYTGDFSEFLHDKMPLDVSWSRVVAPFFEAGLGDSLRVIPYSVSKGNMQNYFSKISWEKMKFSEIDISERKNRSFSKKAIEMMRRCSPLLEKSEARHFEKFLVENFSVDSMSGYAIASSEQVSFIRSHINKDDYNT</sequence>
<gene>
    <name evidence="1" type="ORF">HCU01_42160</name>
    <name evidence="2" type="ORF">SAMN05660971_03959</name>
</gene>
<dbReference type="STRING" id="44933.SAMN05660971_03959"/>
<evidence type="ECO:0000313" key="1">
    <source>
        <dbReference type="EMBL" id="GEN26267.1"/>
    </source>
</evidence>
<dbReference type="EMBL" id="FRCA01000014">
    <property type="protein sequence ID" value="SHM82201.1"/>
    <property type="molecule type" value="Genomic_DNA"/>
</dbReference>
<accession>A0A1M7LVD5</accession>
<keyword evidence="4" id="KW-1185">Reference proteome</keyword>
<dbReference type="AlphaFoldDB" id="A0A1M7LVD5"/>
<proteinExistence type="predicted"/>
<dbReference type="InterPro" id="IPR027417">
    <property type="entry name" value="P-loop_NTPase"/>
</dbReference>
<organism evidence="2 3">
    <name type="scientific">Halomonas cupida</name>
    <dbReference type="NCBI Taxonomy" id="44933"/>
    <lineage>
        <taxon>Bacteria</taxon>
        <taxon>Pseudomonadati</taxon>
        <taxon>Pseudomonadota</taxon>
        <taxon>Gammaproteobacteria</taxon>
        <taxon>Oceanospirillales</taxon>
        <taxon>Halomonadaceae</taxon>
        <taxon>Halomonas</taxon>
    </lineage>
</organism>